<dbReference type="InterPro" id="IPR050239">
    <property type="entry name" value="Sigma-70_RNA_pol_init_factors"/>
</dbReference>
<evidence type="ECO:0000256" key="1">
    <source>
        <dbReference type="ARBA" id="ARBA00007788"/>
    </source>
</evidence>
<evidence type="ECO:0000259" key="7">
    <source>
        <dbReference type="SMART" id="SM00267"/>
    </source>
</evidence>
<evidence type="ECO:0000256" key="4">
    <source>
        <dbReference type="ARBA" id="ARBA00023125"/>
    </source>
</evidence>
<gene>
    <name evidence="8" type="ORF">CHS0354_000446</name>
</gene>
<keyword evidence="2" id="KW-0805">Transcription regulation</keyword>
<dbReference type="InterPro" id="IPR036388">
    <property type="entry name" value="WH-like_DNA-bd_sf"/>
</dbReference>
<dbReference type="InterPro" id="IPR000943">
    <property type="entry name" value="RNA_pol_sigma70"/>
</dbReference>
<dbReference type="NCBIfam" id="TIGR02937">
    <property type="entry name" value="sigma70-ECF"/>
    <property type="match status" value="1"/>
</dbReference>
<dbReference type="Pfam" id="PF00140">
    <property type="entry name" value="Sigma70_r1_2"/>
    <property type="match status" value="1"/>
</dbReference>
<proteinExistence type="inferred from homology"/>
<dbReference type="PRINTS" id="PR00046">
    <property type="entry name" value="SIGMA70FCT"/>
</dbReference>
<dbReference type="SUPFAM" id="SSF88946">
    <property type="entry name" value="Sigma2 domain of RNA polymerase sigma factors"/>
    <property type="match status" value="1"/>
</dbReference>
<dbReference type="SUPFAM" id="SSF55781">
    <property type="entry name" value="GAF domain-like"/>
    <property type="match status" value="1"/>
</dbReference>
<organism evidence="8 9">
    <name type="scientific">Potamilus streckersoni</name>
    <dbReference type="NCBI Taxonomy" id="2493646"/>
    <lineage>
        <taxon>Eukaryota</taxon>
        <taxon>Metazoa</taxon>
        <taxon>Spiralia</taxon>
        <taxon>Lophotrochozoa</taxon>
        <taxon>Mollusca</taxon>
        <taxon>Bivalvia</taxon>
        <taxon>Autobranchia</taxon>
        <taxon>Heteroconchia</taxon>
        <taxon>Palaeoheterodonta</taxon>
        <taxon>Unionida</taxon>
        <taxon>Unionoidea</taxon>
        <taxon>Unionidae</taxon>
        <taxon>Ambleminae</taxon>
        <taxon>Lampsilini</taxon>
        <taxon>Potamilus</taxon>
    </lineage>
</organism>
<evidence type="ECO:0000256" key="5">
    <source>
        <dbReference type="ARBA" id="ARBA00023163"/>
    </source>
</evidence>
<dbReference type="Pfam" id="PF04542">
    <property type="entry name" value="Sigma70_r2"/>
    <property type="match status" value="1"/>
</dbReference>
<dbReference type="InterPro" id="IPR043128">
    <property type="entry name" value="Rev_trsase/Diguanyl_cyclase"/>
</dbReference>
<protein>
    <recommendedName>
        <fullName evidence="7">GGDEF domain-containing protein</fullName>
    </recommendedName>
</protein>
<keyword evidence="6" id="KW-0456">Lyase</keyword>
<dbReference type="InterPro" id="IPR009042">
    <property type="entry name" value="RNA_pol_sigma70_r1_2"/>
</dbReference>
<evidence type="ECO:0000313" key="9">
    <source>
        <dbReference type="Proteomes" id="UP001195483"/>
    </source>
</evidence>
<dbReference type="SMART" id="SM00267">
    <property type="entry name" value="GGDEF"/>
    <property type="match status" value="1"/>
</dbReference>
<evidence type="ECO:0000256" key="2">
    <source>
        <dbReference type="ARBA" id="ARBA00023015"/>
    </source>
</evidence>
<dbReference type="PANTHER" id="PTHR30603:SF47">
    <property type="entry name" value="RNA POLYMERASE SIGMA FACTOR SIGD, CHLOROPLASTIC"/>
    <property type="match status" value="1"/>
</dbReference>
<dbReference type="Pfam" id="PF04545">
    <property type="entry name" value="Sigma70_r4"/>
    <property type="match status" value="1"/>
</dbReference>
<dbReference type="GO" id="GO:0016829">
    <property type="term" value="F:lyase activity"/>
    <property type="evidence" value="ECO:0007669"/>
    <property type="project" value="UniProtKB-KW"/>
</dbReference>
<dbReference type="Pfam" id="PF00990">
    <property type="entry name" value="GGDEF"/>
    <property type="match status" value="1"/>
</dbReference>
<comment type="caution">
    <text evidence="8">The sequence shown here is derived from an EMBL/GenBank/DDBJ whole genome shotgun (WGS) entry which is preliminary data.</text>
</comment>
<dbReference type="PANTHER" id="PTHR30603">
    <property type="entry name" value="RNA POLYMERASE SIGMA FACTOR RPO"/>
    <property type="match status" value="1"/>
</dbReference>
<dbReference type="Gene3D" id="1.10.10.10">
    <property type="entry name" value="Winged helix-like DNA-binding domain superfamily/Winged helix DNA-binding domain"/>
    <property type="match status" value="2"/>
</dbReference>
<dbReference type="Gene3D" id="3.30.70.270">
    <property type="match status" value="1"/>
</dbReference>
<dbReference type="Gene3D" id="1.10.601.10">
    <property type="entry name" value="RNA Polymerase Primary Sigma Factor"/>
    <property type="match status" value="1"/>
</dbReference>
<keyword evidence="9" id="KW-1185">Reference proteome</keyword>
<name>A0AAE0T7C3_9BIVA</name>
<dbReference type="SUPFAM" id="SSF88659">
    <property type="entry name" value="Sigma3 and sigma4 domains of RNA polymerase sigma factors"/>
    <property type="match status" value="2"/>
</dbReference>
<reference evidence="8" key="1">
    <citation type="journal article" date="2021" name="Genome Biol. Evol.">
        <title>A High-Quality Reference Genome for a Parasitic Bivalve with Doubly Uniparental Inheritance (Bivalvia: Unionida).</title>
        <authorList>
            <person name="Smith C.H."/>
        </authorList>
    </citation>
    <scope>NUCLEOTIDE SEQUENCE</scope>
    <source>
        <strain evidence="8">CHS0354</strain>
    </source>
</reference>
<dbReference type="InterPro" id="IPR007630">
    <property type="entry name" value="RNA_pol_sigma70_r4"/>
</dbReference>
<evidence type="ECO:0000313" key="8">
    <source>
        <dbReference type="EMBL" id="KAK3604788.1"/>
    </source>
</evidence>
<reference evidence="8" key="2">
    <citation type="journal article" date="2021" name="Genome Biol. Evol.">
        <title>Developing a high-quality reference genome for a parasitic bivalve with doubly uniparental inheritance (Bivalvia: Unionida).</title>
        <authorList>
            <person name="Smith C.H."/>
        </authorList>
    </citation>
    <scope>NUCLEOTIDE SEQUENCE</scope>
    <source>
        <strain evidence="8">CHS0354</strain>
        <tissue evidence="8">Mantle</tissue>
    </source>
</reference>
<dbReference type="InterPro" id="IPR014284">
    <property type="entry name" value="RNA_pol_sigma-70_dom"/>
</dbReference>
<dbReference type="InterPro" id="IPR013324">
    <property type="entry name" value="RNA_pol_sigma_r3/r4-like"/>
</dbReference>
<keyword evidence="3" id="KW-0731">Sigma factor</keyword>
<comment type="similarity">
    <text evidence="1">Belongs to the sigma-70 factor family.</text>
</comment>
<dbReference type="Gene3D" id="3.30.450.40">
    <property type="match status" value="1"/>
</dbReference>
<dbReference type="InterPro" id="IPR029016">
    <property type="entry name" value="GAF-like_dom_sf"/>
</dbReference>
<dbReference type="GO" id="GO:0006352">
    <property type="term" value="P:DNA-templated transcription initiation"/>
    <property type="evidence" value="ECO:0007669"/>
    <property type="project" value="InterPro"/>
</dbReference>
<dbReference type="Proteomes" id="UP001195483">
    <property type="component" value="Unassembled WGS sequence"/>
</dbReference>
<dbReference type="Pfam" id="PF04539">
    <property type="entry name" value="Sigma70_r3"/>
    <property type="match status" value="1"/>
</dbReference>
<dbReference type="AlphaFoldDB" id="A0AAE0T7C3"/>
<dbReference type="InterPro" id="IPR007627">
    <property type="entry name" value="RNA_pol_sigma70_r2"/>
</dbReference>
<evidence type="ECO:0000256" key="6">
    <source>
        <dbReference type="ARBA" id="ARBA00023239"/>
    </source>
</evidence>
<keyword evidence="5" id="KW-0804">Transcription</keyword>
<dbReference type="GO" id="GO:0003677">
    <property type="term" value="F:DNA binding"/>
    <property type="evidence" value="ECO:0007669"/>
    <property type="project" value="UniProtKB-KW"/>
</dbReference>
<dbReference type="InterPro" id="IPR013325">
    <property type="entry name" value="RNA_pol_sigma_r2"/>
</dbReference>
<sequence length="742" mass="84799">MSSASDSLQSITQDYISIGKDDMLSETFIRSKPLLCEYIQKDSLPNFTPYYSKPCPVKSAISSPIRYKGKIRAILVGDSKTSDYFNQERLELLWQFGNICSSILNIYLVRTEDIHALKFSEVAPDFFHRLFKNSSDFEKCLDAFISGIKAWLNFHTLTLAIRNSKSELVVHRSIYNDGATFLPIGRTIDTVNSAMGQSFVNNYVGAIDKISKLGFQPRFYLDEREPLSPDSSMLLIPFSIDESSPDSTPLGILCIEHEKSCFFKDEIFFKIRFFVESLAMSLQSIHQQSVIESSEDYIHELPKVLNMGLFQQLLEQEILRCNNENRQLGICIIGIDDIDKLVRSHGIEKVKEIIRRVEISICDEIKPYELIGLYGDGVFSVARFSISQDDFQYWLENMRLTLSKIVFQNDTLDRFTISVSIGAKIYQNNSGGTLKNIMSDAAHAFEQLKISRQITNRETHSLDTYLQEIGKFDLLTSQGEIDLTLKIKKGDGKSFGTKEYLEAQYALEKLIKSNLRFVVSVAKQYQNQGLSLGDLINEGNLGLIKAAKRFDETRGFKFISYAVWWIRQSILQALAEQSRIVRLPLNRVGTLNKITRAFSKLEQEFEREPNTEEIANLLDMEVEEVTNTLKISGRHVSVDAPFAQGEDNRLLDVLQNDSNRPDHSVTQDSLRIEIERSLSTLSERESDVVRSFYGIGLESPLTLEEIGEKFNLTRERVRQIKEKAIRRLRVSPHKHSLKEYIG</sequence>
<evidence type="ECO:0000256" key="3">
    <source>
        <dbReference type="ARBA" id="ARBA00023082"/>
    </source>
</evidence>
<dbReference type="GO" id="GO:0016987">
    <property type="term" value="F:sigma factor activity"/>
    <property type="evidence" value="ECO:0007669"/>
    <property type="project" value="UniProtKB-KW"/>
</dbReference>
<dbReference type="CDD" id="cd06171">
    <property type="entry name" value="Sigma70_r4"/>
    <property type="match status" value="1"/>
</dbReference>
<reference evidence="8" key="3">
    <citation type="submission" date="2023-05" db="EMBL/GenBank/DDBJ databases">
        <authorList>
            <person name="Smith C.H."/>
        </authorList>
    </citation>
    <scope>NUCLEOTIDE SEQUENCE</scope>
    <source>
        <strain evidence="8">CHS0354</strain>
        <tissue evidence="8">Mantle</tissue>
    </source>
</reference>
<accession>A0AAE0T7C3</accession>
<dbReference type="InterPro" id="IPR000160">
    <property type="entry name" value="GGDEF_dom"/>
</dbReference>
<keyword evidence="4" id="KW-0238">DNA-binding</keyword>
<dbReference type="EMBL" id="JAEAOA010000085">
    <property type="protein sequence ID" value="KAK3604788.1"/>
    <property type="molecule type" value="Genomic_DNA"/>
</dbReference>
<feature type="domain" description="GGDEF" evidence="7">
    <location>
        <begin position="291"/>
        <end position="463"/>
    </location>
</feature>
<dbReference type="InterPro" id="IPR007624">
    <property type="entry name" value="RNA_pol_sigma70_r3"/>
</dbReference>
<dbReference type="SUPFAM" id="SSF55073">
    <property type="entry name" value="Nucleotide cyclase"/>
    <property type="match status" value="1"/>
</dbReference>
<dbReference type="InterPro" id="IPR029787">
    <property type="entry name" value="Nucleotide_cyclase"/>
</dbReference>